<dbReference type="Pfam" id="PF14541">
    <property type="entry name" value="TAXi_C"/>
    <property type="match status" value="1"/>
</dbReference>
<comment type="caution">
    <text evidence="6">The sequence shown here is derived from an EMBL/GenBank/DDBJ whole genome shotgun (WGS) entry which is preliminary data.</text>
</comment>
<feature type="domain" description="Xylanase inhibitor C-terminal" evidence="4">
    <location>
        <begin position="136"/>
        <end position="194"/>
    </location>
</feature>
<evidence type="ECO:0000313" key="7">
    <source>
        <dbReference type="Proteomes" id="UP001457282"/>
    </source>
</evidence>
<dbReference type="InterPro" id="IPR021109">
    <property type="entry name" value="Peptidase_aspartic_dom_sf"/>
</dbReference>
<dbReference type="SUPFAM" id="SSF50630">
    <property type="entry name" value="Acid proteases"/>
    <property type="match status" value="1"/>
</dbReference>
<reference evidence="6 7" key="1">
    <citation type="journal article" date="2023" name="G3 (Bethesda)">
        <title>A chromosome-length genome assembly and annotation of blackberry (Rubus argutus, cv. 'Hillquist').</title>
        <authorList>
            <person name="Bruna T."/>
            <person name="Aryal R."/>
            <person name="Dudchenko O."/>
            <person name="Sargent D.J."/>
            <person name="Mead D."/>
            <person name="Buti M."/>
            <person name="Cavallini A."/>
            <person name="Hytonen T."/>
            <person name="Andres J."/>
            <person name="Pham M."/>
            <person name="Weisz D."/>
            <person name="Mascagni F."/>
            <person name="Usai G."/>
            <person name="Natali L."/>
            <person name="Bassil N."/>
            <person name="Fernandez G.E."/>
            <person name="Lomsadze A."/>
            <person name="Armour M."/>
            <person name="Olukolu B."/>
            <person name="Poorten T."/>
            <person name="Britton C."/>
            <person name="Davik J."/>
            <person name="Ashrafi H."/>
            <person name="Aiden E.L."/>
            <person name="Borodovsky M."/>
            <person name="Worthington M."/>
        </authorList>
    </citation>
    <scope>NUCLEOTIDE SEQUENCE [LARGE SCALE GENOMIC DNA]</scope>
    <source>
        <strain evidence="6">PI 553951</strain>
    </source>
</reference>
<dbReference type="Pfam" id="PF16845">
    <property type="entry name" value="SQAPI"/>
    <property type="match status" value="1"/>
</dbReference>
<evidence type="ECO:0000259" key="5">
    <source>
        <dbReference type="Pfam" id="PF16845"/>
    </source>
</evidence>
<dbReference type="EMBL" id="JBEDUW010000007">
    <property type="protein sequence ID" value="KAK9910834.1"/>
    <property type="molecule type" value="Genomic_DNA"/>
</dbReference>
<keyword evidence="3" id="KW-0732">Signal</keyword>
<dbReference type="AlphaFoldDB" id="A0AAW1VVK6"/>
<name>A0AAW1VVK6_RUBAR</name>
<feature type="chain" id="PRO_5043486480" evidence="3">
    <location>
        <begin position="21"/>
        <end position="245"/>
    </location>
</feature>
<protein>
    <submittedName>
        <fullName evidence="6">Uncharacterized protein</fullName>
    </submittedName>
</protein>
<dbReference type="InterPro" id="IPR046350">
    <property type="entry name" value="Cystatin_sf"/>
</dbReference>
<dbReference type="Gene3D" id="2.40.70.10">
    <property type="entry name" value="Acid Proteases"/>
    <property type="match status" value="1"/>
</dbReference>
<evidence type="ECO:0000259" key="4">
    <source>
        <dbReference type="Pfam" id="PF14541"/>
    </source>
</evidence>
<dbReference type="PANTHER" id="PTHR47364:SF2">
    <property type="entry name" value="CYSTEINE PROTEINASE INHIBITOR 5"/>
    <property type="match status" value="1"/>
</dbReference>
<dbReference type="InterPro" id="IPR000010">
    <property type="entry name" value="Cystatin_dom"/>
</dbReference>
<sequence length="245" mass="26967">MGFQCLFSLLLLILPLVVTAEIRGWEPITNTSDPKVIEIAEFSVAAYNEKYTKKLVFQNVIQGKTVDLKGGGRLYEMDLNAKDESTTAKYEVDHRRHTATLDFGEAVRFRKAAGRRVQTAAILRTPEGRGSGLDYYFLNLTTITVEDIPLPIDQEIFSSSQGGFVIHSATPYSLFVAEAYRKIHQAVVDLYSDKFGSPTSKVRIWPLLPTPCGCCSCPSMKLHFEGGEEPGAPSTHTLSGVSGAE</sequence>
<feature type="domain" description="Cystatin" evidence="5">
    <location>
        <begin position="28"/>
        <end position="91"/>
    </location>
</feature>
<evidence type="ECO:0000313" key="6">
    <source>
        <dbReference type="EMBL" id="KAK9910834.1"/>
    </source>
</evidence>
<dbReference type="GO" id="GO:0004869">
    <property type="term" value="F:cysteine-type endopeptidase inhibitor activity"/>
    <property type="evidence" value="ECO:0007669"/>
    <property type="project" value="UniProtKB-KW"/>
</dbReference>
<feature type="signal peptide" evidence="3">
    <location>
        <begin position="1"/>
        <end position="20"/>
    </location>
</feature>
<gene>
    <name evidence="6" type="ORF">M0R45_034774</name>
</gene>
<keyword evidence="2" id="KW-0789">Thiol protease inhibitor</keyword>
<dbReference type="InterPro" id="IPR032799">
    <property type="entry name" value="TAXi_C"/>
</dbReference>
<evidence type="ECO:0000256" key="2">
    <source>
        <dbReference type="ARBA" id="ARBA00022704"/>
    </source>
</evidence>
<organism evidence="6 7">
    <name type="scientific">Rubus argutus</name>
    <name type="common">Southern blackberry</name>
    <dbReference type="NCBI Taxonomy" id="59490"/>
    <lineage>
        <taxon>Eukaryota</taxon>
        <taxon>Viridiplantae</taxon>
        <taxon>Streptophyta</taxon>
        <taxon>Embryophyta</taxon>
        <taxon>Tracheophyta</taxon>
        <taxon>Spermatophyta</taxon>
        <taxon>Magnoliopsida</taxon>
        <taxon>eudicotyledons</taxon>
        <taxon>Gunneridae</taxon>
        <taxon>Pentapetalae</taxon>
        <taxon>rosids</taxon>
        <taxon>fabids</taxon>
        <taxon>Rosales</taxon>
        <taxon>Rosaceae</taxon>
        <taxon>Rosoideae</taxon>
        <taxon>Rosoideae incertae sedis</taxon>
        <taxon>Rubus</taxon>
    </lineage>
</organism>
<proteinExistence type="predicted"/>
<keyword evidence="1" id="KW-0646">Protease inhibitor</keyword>
<accession>A0AAW1VVK6</accession>
<dbReference type="Gene3D" id="3.10.450.10">
    <property type="match status" value="1"/>
</dbReference>
<keyword evidence="7" id="KW-1185">Reference proteome</keyword>
<dbReference type="Proteomes" id="UP001457282">
    <property type="component" value="Unassembled WGS sequence"/>
</dbReference>
<evidence type="ECO:0000256" key="1">
    <source>
        <dbReference type="ARBA" id="ARBA00022690"/>
    </source>
</evidence>
<evidence type="ECO:0000256" key="3">
    <source>
        <dbReference type="SAM" id="SignalP"/>
    </source>
</evidence>
<dbReference type="SUPFAM" id="SSF54403">
    <property type="entry name" value="Cystatin/monellin"/>
    <property type="match status" value="1"/>
</dbReference>
<dbReference type="PANTHER" id="PTHR47364">
    <property type="entry name" value="CYSTEINE PROTEINASE INHIBITOR 5"/>
    <property type="match status" value="1"/>
</dbReference>